<gene>
    <name evidence="1" type="primary">URA1</name>
    <name evidence="1" type="ORF">FBU59_006561</name>
</gene>
<accession>A0ACC1IZG1</accession>
<dbReference type="Proteomes" id="UP001150603">
    <property type="component" value="Unassembled WGS sequence"/>
</dbReference>
<evidence type="ECO:0000313" key="1">
    <source>
        <dbReference type="EMBL" id="KAJ1931880.1"/>
    </source>
</evidence>
<keyword evidence="1" id="KW-0560">Oxidoreductase</keyword>
<organism evidence="1 2">
    <name type="scientific">Linderina macrospora</name>
    <dbReference type="NCBI Taxonomy" id="4868"/>
    <lineage>
        <taxon>Eukaryota</taxon>
        <taxon>Fungi</taxon>
        <taxon>Fungi incertae sedis</taxon>
        <taxon>Zoopagomycota</taxon>
        <taxon>Kickxellomycotina</taxon>
        <taxon>Kickxellomycetes</taxon>
        <taxon>Kickxellales</taxon>
        <taxon>Kickxellaceae</taxon>
        <taxon>Linderina</taxon>
    </lineage>
</organism>
<reference evidence="1" key="1">
    <citation type="submission" date="2022-07" db="EMBL/GenBank/DDBJ databases">
        <title>Phylogenomic reconstructions and comparative analyses of Kickxellomycotina fungi.</title>
        <authorList>
            <person name="Reynolds N.K."/>
            <person name="Stajich J.E."/>
            <person name="Barry K."/>
            <person name="Grigoriev I.V."/>
            <person name="Crous P."/>
            <person name="Smith M.E."/>
        </authorList>
    </citation>
    <scope>NUCLEOTIDE SEQUENCE</scope>
    <source>
        <strain evidence="1">NRRL 5244</strain>
    </source>
</reference>
<dbReference type="EMBL" id="JANBPW010005791">
    <property type="protein sequence ID" value="KAJ1931880.1"/>
    <property type="molecule type" value="Genomic_DNA"/>
</dbReference>
<protein>
    <submittedName>
        <fullName evidence="1">Dihydroorotate dehydrogenase</fullName>
        <ecNumber evidence="1">1.3.98.1</ecNumber>
    </submittedName>
</protein>
<dbReference type="EC" id="1.3.98.1" evidence="1"/>
<name>A0ACC1IZG1_9FUNG</name>
<comment type="caution">
    <text evidence="1">The sequence shown here is derived from an EMBL/GenBank/DDBJ whole genome shotgun (WGS) entry which is preliminary data.</text>
</comment>
<keyword evidence="2" id="KW-1185">Reference proteome</keyword>
<evidence type="ECO:0000313" key="2">
    <source>
        <dbReference type="Proteomes" id="UP001150603"/>
    </source>
</evidence>
<proteinExistence type="predicted"/>
<sequence>MPDYHPPVVIKIGPDNDMDQLRVIAQLALDYKVDGIITTNTTRKRPAGMKDTDNVGKEEGGLSGPPLRDMALATTRDVYKLTSGRIPIIGCGGISTAEDALAFGKAGATAVQLLTSMTFDGPGKAREIKDGLVTLLQGRKWADIVGSDAA</sequence>